<name>A0A1L0B3Y6_9ASCO</name>
<dbReference type="InterPro" id="IPR005607">
    <property type="entry name" value="BSD_dom"/>
</dbReference>
<evidence type="ECO:0000259" key="7">
    <source>
        <dbReference type="PROSITE" id="PS50858"/>
    </source>
</evidence>
<evidence type="ECO:0000256" key="5">
    <source>
        <dbReference type="ARBA" id="ARBA00023163"/>
    </source>
</evidence>
<organism evidence="8 9">
    <name type="scientific">Hanseniaspora guilliermondii</name>
    <dbReference type="NCBI Taxonomy" id="56406"/>
    <lineage>
        <taxon>Eukaryota</taxon>
        <taxon>Fungi</taxon>
        <taxon>Dikarya</taxon>
        <taxon>Ascomycota</taxon>
        <taxon>Saccharomycotina</taxon>
        <taxon>Saccharomycetes</taxon>
        <taxon>Saccharomycodales</taxon>
        <taxon>Saccharomycodaceae</taxon>
        <taxon>Hanseniaspora</taxon>
    </lineage>
</organism>
<dbReference type="CDD" id="cd13229">
    <property type="entry name" value="PH_TFIIH"/>
    <property type="match status" value="1"/>
</dbReference>
<dbReference type="SUPFAM" id="SSF140383">
    <property type="entry name" value="BSD domain-like"/>
    <property type="match status" value="1"/>
</dbReference>
<dbReference type="AlphaFoldDB" id="A0A1L0B3Y6"/>
<dbReference type="Pfam" id="PF08567">
    <property type="entry name" value="PH_TFIIH"/>
    <property type="match status" value="1"/>
</dbReference>
<keyword evidence="9" id="KW-1185">Reference proteome</keyword>
<dbReference type="GO" id="GO:0006360">
    <property type="term" value="P:transcription by RNA polymerase I"/>
    <property type="evidence" value="ECO:0007669"/>
    <property type="project" value="EnsemblFungi"/>
</dbReference>
<dbReference type="SUPFAM" id="SSF50729">
    <property type="entry name" value="PH domain-like"/>
    <property type="match status" value="1"/>
</dbReference>
<dbReference type="InterPro" id="IPR011993">
    <property type="entry name" value="PH-like_dom_sf"/>
</dbReference>
<dbReference type="VEuPathDB" id="FungiDB:HGUI_01915"/>
<keyword evidence="6" id="KW-0539">Nucleus</keyword>
<dbReference type="GO" id="GO:0000112">
    <property type="term" value="C:nucleotide-excision repair factor 3 complex"/>
    <property type="evidence" value="ECO:0007669"/>
    <property type="project" value="EnsemblFungi"/>
</dbReference>
<reference evidence="9" key="1">
    <citation type="submission" date="2016-11" db="EMBL/GenBank/DDBJ databases">
        <authorList>
            <person name="Guldener U."/>
        </authorList>
    </citation>
    <scope>NUCLEOTIDE SEQUENCE [LARGE SCALE GENOMIC DNA]</scope>
</reference>
<dbReference type="Gene3D" id="2.30.29.30">
    <property type="entry name" value="Pleckstrin-homology domain (PH domain)/Phosphotyrosine-binding domain (PTB)"/>
    <property type="match status" value="1"/>
</dbReference>
<evidence type="ECO:0000313" key="9">
    <source>
        <dbReference type="Proteomes" id="UP000183365"/>
    </source>
</evidence>
<dbReference type="GO" id="GO:0005675">
    <property type="term" value="C:transcription factor TFIIH holo complex"/>
    <property type="evidence" value="ECO:0007669"/>
    <property type="project" value="EnsemblFungi"/>
</dbReference>
<dbReference type="Proteomes" id="UP000183365">
    <property type="component" value="Unassembled WGS sequence"/>
</dbReference>
<dbReference type="SMART" id="SM00751">
    <property type="entry name" value="BSD"/>
    <property type="match status" value="2"/>
</dbReference>
<dbReference type="InterPro" id="IPR013876">
    <property type="entry name" value="TFIIH_BTF_p62_N"/>
</dbReference>
<dbReference type="GO" id="GO:0006367">
    <property type="term" value="P:transcription initiation at RNA polymerase II promoter"/>
    <property type="evidence" value="ECO:0007669"/>
    <property type="project" value="EnsemblFungi"/>
</dbReference>
<evidence type="ECO:0000256" key="1">
    <source>
        <dbReference type="ARBA" id="ARBA00004123"/>
    </source>
</evidence>
<evidence type="ECO:0000313" key="8">
    <source>
        <dbReference type="EMBL" id="SGZ39715.1"/>
    </source>
</evidence>
<dbReference type="GO" id="GO:0006289">
    <property type="term" value="P:nucleotide-excision repair"/>
    <property type="evidence" value="ECO:0007669"/>
    <property type="project" value="EnsemblFungi"/>
</dbReference>
<dbReference type="InterPro" id="IPR027079">
    <property type="entry name" value="Tfb1/GTF2H1"/>
</dbReference>
<proteinExistence type="inferred from homology"/>
<dbReference type="GO" id="GO:0010314">
    <property type="term" value="F:phosphatidylinositol-5-phosphate binding"/>
    <property type="evidence" value="ECO:0007669"/>
    <property type="project" value="EnsemblFungi"/>
</dbReference>
<comment type="similarity">
    <text evidence="2">Belongs to the TFB1 family.</text>
</comment>
<keyword evidence="5" id="KW-0804">Transcription</keyword>
<keyword evidence="4" id="KW-0805">Transcription regulation</keyword>
<protein>
    <submittedName>
        <fullName evidence="8">Related to RNA polymerase II transcription factor B subunit 1</fullName>
    </submittedName>
</protein>
<keyword evidence="3" id="KW-0677">Repeat</keyword>
<comment type="subcellular location">
    <subcellularLocation>
        <location evidence="1">Nucleus</location>
    </subcellularLocation>
</comment>
<dbReference type="GO" id="GO:0005829">
    <property type="term" value="C:cytosol"/>
    <property type="evidence" value="ECO:0007669"/>
    <property type="project" value="EnsemblFungi"/>
</dbReference>
<evidence type="ECO:0000256" key="3">
    <source>
        <dbReference type="ARBA" id="ARBA00022737"/>
    </source>
</evidence>
<evidence type="ECO:0000256" key="6">
    <source>
        <dbReference type="ARBA" id="ARBA00023242"/>
    </source>
</evidence>
<dbReference type="OrthoDB" id="360521at2759"/>
<dbReference type="EMBL" id="FQNF01000029">
    <property type="protein sequence ID" value="SGZ39715.1"/>
    <property type="molecule type" value="Genomic_DNA"/>
</dbReference>
<dbReference type="PANTHER" id="PTHR12856">
    <property type="entry name" value="TRANSCRIPTION INITIATION FACTOR IIH-RELATED"/>
    <property type="match status" value="1"/>
</dbReference>
<accession>A0A1L0B3Y6</accession>
<sequence length="589" mass="68132">MSHSGAALFRKSAGILTIDESKYPARVHWKSTDGTQVHTILLDQVSKLQATPSHSTKMMIKLIGKLSKEEMEKGAADPVSVFQFNNRMVMENIKNTLQIIISRYKDNVVYEQKMLKEKENENEINTNLINTESLEDSLSVSNLLSNLQLQQNYLKQNLPLSKKFQNSVIKNKLPAKEFWITRITELRSFALSNSQKYGPYNVLSTIKPVASSDNKVNVSVTKDKLKAILATYPVVKLAFDENVPLNFHEQEFWSRFFQSNLFRKLRGELIMANTRGDIIIDKYMENEAVLNNQEDELNMNKIKVSKVLDLKGNMDDDPLKFPNKQDFTMRYGADPQGQTEGVLDILKGMNRLSEKLMNSLQNEYGRSAENIKRTRDELDNDEGFDDLVKPTEIKYTEIKIHESNIEDNSQSTDTNSVNLNDIGNRMNTQLENIKNELLNENKKIKLFDFEKEKKSAYDANEKILNILNRSQTHINNKENSDNLSTFMNVVYDVNYKKLGIPQDVYESCSLLNETCNEFLKHFYNHLNTLDPRRSMIIRRLNKHLVQCDSQLNELINKFKDFDKDIEHMLKPVHDAVKMSLQKFDDALEK</sequence>
<feature type="domain" description="BSD" evidence="7">
    <location>
        <begin position="212"/>
        <end position="264"/>
    </location>
</feature>
<dbReference type="GO" id="GO:0000439">
    <property type="term" value="C:transcription factor TFIIH core complex"/>
    <property type="evidence" value="ECO:0007669"/>
    <property type="project" value="EnsemblFungi"/>
</dbReference>
<dbReference type="Pfam" id="PF03909">
    <property type="entry name" value="BSD"/>
    <property type="match status" value="1"/>
</dbReference>
<dbReference type="PROSITE" id="PS50858">
    <property type="entry name" value="BSD"/>
    <property type="match status" value="1"/>
</dbReference>
<evidence type="ECO:0000256" key="2">
    <source>
        <dbReference type="ARBA" id="ARBA00009448"/>
    </source>
</evidence>
<dbReference type="GO" id="GO:0032266">
    <property type="term" value="F:phosphatidylinositol-3-phosphate binding"/>
    <property type="evidence" value="ECO:0007669"/>
    <property type="project" value="EnsemblFungi"/>
</dbReference>
<evidence type="ECO:0000256" key="4">
    <source>
        <dbReference type="ARBA" id="ARBA00023015"/>
    </source>
</evidence>
<dbReference type="InterPro" id="IPR035925">
    <property type="entry name" value="BSD_dom_sf"/>
</dbReference>
<gene>
    <name evidence="8" type="ORF">HGUI_01915</name>
</gene>